<gene>
    <name evidence="2" type="ORF">GKE73_12555</name>
</gene>
<dbReference type="PANTHER" id="PTHR43155">
    <property type="entry name" value="CYCLIC DI-GMP PHOSPHODIESTERASE PA4108-RELATED"/>
    <property type="match status" value="1"/>
</dbReference>
<name>A0A844GAX4_9NEIS</name>
<dbReference type="InterPro" id="IPR037522">
    <property type="entry name" value="HD_GYP_dom"/>
</dbReference>
<dbReference type="PANTHER" id="PTHR43155:SF2">
    <property type="entry name" value="CYCLIC DI-GMP PHOSPHODIESTERASE PA4108"/>
    <property type="match status" value="1"/>
</dbReference>
<dbReference type="Pfam" id="PF13487">
    <property type="entry name" value="HD_5"/>
    <property type="match status" value="1"/>
</dbReference>
<evidence type="ECO:0000259" key="1">
    <source>
        <dbReference type="PROSITE" id="PS51832"/>
    </source>
</evidence>
<dbReference type="InterPro" id="IPR003607">
    <property type="entry name" value="HD/PDEase_dom"/>
</dbReference>
<dbReference type="Gene3D" id="1.10.3210.10">
    <property type="entry name" value="Hypothetical protein af1432"/>
    <property type="match status" value="1"/>
</dbReference>
<dbReference type="AlphaFoldDB" id="A0A844GAX4"/>
<feature type="domain" description="HD-GYP" evidence="1">
    <location>
        <begin position="1"/>
        <end position="103"/>
    </location>
</feature>
<evidence type="ECO:0000313" key="3">
    <source>
        <dbReference type="Proteomes" id="UP000446658"/>
    </source>
</evidence>
<dbReference type="Proteomes" id="UP000446658">
    <property type="component" value="Unassembled WGS sequence"/>
</dbReference>
<dbReference type="CDD" id="cd00077">
    <property type="entry name" value="HDc"/>
    <property type="match status" value="1"/>
</dbReference>
<organism evidence="2 3">
    <name type="scientific">Paludibacterium denitrificans</name>
    <dbReference type="NCBI Taxonomy" id="2675226"/>
    <lineage>
        <taxon>Bacteria</taxon>
        <taxon>Pseudomonadati</taxon>
        <taxon>Pseudomonadota</taxon>
        <taxon>Betaproteobacteria</taxon>
        <taxon>Neisseriales</taxon>
        <taxon>Chromobacteriaceae</taxon>
        <taxon>Paludibacterium</taxon>
    </lineage>
</organism>
<dbReference type="SUPFAM" id="SSF109604">
    <property type="entry name" value="HD-domain/PDEase-like"/>
    <property type="match status" value="1"/>
</dbReference>
<keyword evidence="3" id="KW-1185">Reference proteome</keyword>
<dbReference type="GO" id="GO:0008081">
    <property type="term" value="F:phosphoric diester hydrolase activity"/>
    <property type="evidence" value="ECO:0007669"/>
    <property type="project" value="UniProtKB-ARBA"/>
</dbReference>
<accession>A0A844GAX4</accession>
<protein>
    <submittedName>
        <fullName evidence="2">HD domain-containing protein</fullName>
    </submittedName>
</protein>
<dbReference type="PROSITE" id="PS51832">
    <property type="entry name" value="HD_GYP"/>
    <property type="match status" value="1"/>
</dbReference>
<evidence type="ECO:0000313" key="2">
    <source>
        <dbReference type="EMBL" id="MTD33573.1"/>
    </source>
</evidence>
<comment type="caution">
    <text evidence="2">The sequence shown here is derived from an EMBL/GenBank/DDBJ whole genome shotgun (WGS) entry which is preliminary data.</text>
</comment>
<sequence>MLKDVPFGKPIAEIIRQHHERMDGSGYPRGLKGDDILPEARVLAVADVIEAMASHRPYRAALGLEQALTEIEKGTGTIYDKSVVEAMVRLIRQKEYALPDGTFKA</sequence>
<dbReference type="EMBL" id="WLYX01000001">
    <property type="protein sequence ID" value="MTD33573.1"/>
    <property type="molecule type" value="Genomic_DNA"/>
</dbReference>
<reference evidence="2 3" key="1">
    <citation type="submission" date="2019-11" db="EMBL/GenBank/DDBJ databases">
        <title>Draft genome sequence of Paludibacterium sp. dN18-1.</title>
        <authorList>
            <person name="Im W.-T."/>
        </authorList>
    </citation>
    <scope>NUCLEOTIDE SEQUENCE [LARGE SCALE GENOMIC DNA]</scope>
    <source>
        <strain evidence="3">dN 18-1</strain>
    </source>
</reference>
<proteinExistence type="predicted"/>